<evidence type="ECO:0000313" key="2">
    <source>
        <dbReference type="Proteomes" id="UP000309997"/>
    </source>
</evidence>
<dbReference type="EMBL" id="RCHU02000008">
    <property type="protein sequence ID" value="KAL3581614.1"/>
    <property type="molecule type" value="Genomic_DNA"/>
</dbReference>
<protein>
    <submittedName>
        <fullName evidence="1">Uncharacterized protein</fullName>
    </submittedName>
</protein>
<gene>
    <name evidence="1" type="ORF">D5086_015946</name>
</gene>
<sequence length="653" mass="70434">MQNQTENNNDAMRITEGDRENQTNSPTGGDGGAESGELGGGIGGNGRTNDRYNGGCKWVPEHSKSVVNSANHSLHGVEEEDRIIIAAHAKHGNKWAAIARLLPGRTDNSIKNHWNSTLRRRWADLIRLKPGTSDVMEDGSIEITRASSEETLSVCDISSSQPPEVGDVTIDDQPSQHEDKAPTDTIPQTNEVTVAAQPHGNPTLPRPEARVSAFKVYNPPSGLKMSSGLTRTVPTHGPSVQTPKPDLGSCKFLEDVHCEPIIPSRCGYGCCATPSGGHPPSSLLGAEFVEYEEPPPFSSQELISIATDLNNIAWMKSGLENSSTVIPSNAAGYRMSQGTPVDSQMGMSEQNLRNGHLHFEEGRSRLMGTMAVLKFPSQDAFLWLVSRPMAIRVKGHKALHSSPSNGTRWNGNSRGCFSVSNGAWVLNSVIDFISIWWKVVGIFSFTVSLNLDGSSHPNNKQSVGEEHIGSSSESGSCSEIVKERSSVSAVDLECGAPEIKLHLAKVERDCRICHLTMDAGNLESGVPFELGCSCKDDLAAAHKQCAEAWFKIKGNKTCEICGSVARNVAGVNETELAEQWNQATDGAMATTTAPVQPAETRNFWQGHQFLNFLLAYKETSIMAPSTATVNDEAMSKTCNDLAFALDTLGVEPE</sequence>
<name>A0ACC4BSY1_POPAL</name>
<dbReference type="Proteomes" id="UP000309997">
    <property type="component" value="Unassembled WGS sequence"/>
</dbReference>
<comment type="caution">
    <text evidence="1">The sequence shown here is derived from an EMBL/GenBank/DDBJ whole genome shotgun (WGS) entry which is preliminary data.</text>
</comment>
<accession>A0ACC4BSY1</accession>
<evidence type="ECO:0000313" key="1">
    <source>
        <dbReference type="EMBL" id="KAL3581614.1"/>
    </source>
</evidence>
<organism evidence="1 2">
    <name type="scientific">Populus alba</name>
    <name type="common">White poplar</name>
    <dbReference type="NCBI Taxonomy" id="43335"/>
    <lineage>
        <taxon>Eukaryota</taxon>
        <taxon>Viridiplantae</taxon>
        <taxon>Streptophyta</taxon>
        <taxon>Embryophyta</taxon>
        <taxon>Tracheophyta</taxon>
        <taxon>Spermatophyta</taxon>
        <taxon>Magnoliopsida</taxon>
        <taxon>eudicotyledons</taxon>
        <taxon>Gunneridae</taxon>
        <taxon>Pentapetalae</taxon>
        <taxon>rosids</taxon>
        <taxon>fabids</taxon>
        <taxon>Malpighiales</taxon>
        <taxon>Salicaceae</taxon>
        <taxon>Saliceae</taxon>
        <taxon>Populus</taxon>
    </lineage>
</organism>
<reference evidence="1 2" key="1">
    <citation type="journal article" date="2024" name="Plant Biotechnol. J.">
        <title>Genome and CRISPR/Cas9 system of a widespread forest tree (Populus alba) in the world.</title>
        <authorList>
            <person name="Liu Y.J."/>
            <person name="Jiang P.F."/>
            <person name="Han X.M."/>
            <person name="Li X.Y."/>
            <person name="Wang H.M."/>
            <person name="Wang Y.J."/>
            <person name="Wang X.X."/>
            <person name="Zeng Q.Y."/>
        </authorList>
    </citation>
    <scope>NUCLEOTIDE SEQUENCE [LARGE SCALE GENOMIC DNA]</scope>
    <source>
        <strain evidence="2">cv. PAL-ZL1</strain>
    </source>
</reference>
<proteinExistence type="predicted"/>
<keyword evidence="2" id="KW-1185">Reference proteome</keyword>